<feature type="chain" id="PRO_5045678641" description="Lipoprotein" evidence="1">
    <location>
        <begin position="20"/>
        <end position="153"/>
    </location>
</feature>
<dbReference type="PROSITE" id="PS51257">
    <property type="entry name" value="PROKAR_LIPOPROTEIN"/>
    <property type="match status" value="1"/>
</dbReference>
<protein>
    <recommendedName>
        <fullName evidence="4">Lipoprotein</fullName>
    </recommendedName>
</protein>
<dbReference type="Proteomes" id="UP001519654">
    <property type="component" value="Unassembled WGS sequence"/>
</dbReference>
<sequence length="153" mass="15616">MRFVWAIALVALVAGCTSSDPSPAPSANGGSPPAWSEPADYSYVLTRGCDAAKPLGRYQVTVASGAVSAADRLDATTVTPTASADADLGPATGDSGEEIEAFTLKELLEMAQTATDDGAQVSTTYDTADGHPTKVSIDVGQGPECWSVADYKA</sequence>
<evidence type="ECO:0000256" key="1">
    <source>
        <dbReference type="SAM" id="SignalP"/>
    </source>
</evidence>
<evidence type="ECO:0000313" key="3">
    <source>
        <dbReference type="Proteomes" id="UP001519654"/>
    </source>
</evidence>
<comment type="caution">
    <text evidence="2">The sequence shown here is derived from an EMBL/GenBank/DDBJ whole genome shotgun (WGS) entry which is preliminary data.</text>
</comment>
<name>A0ABS5YR86_9ACTN</name>
<proteinExistence type="predicted"/>
<dbReference type="InterPro" id="IPR046172">
    <property type="entry name" value="DUF6174"/>
</dbReference>
<reference evidence="2 3" key="1">
    <citation type="submission" date="2021-06" db="EMBL/GenBank/DDBJ databases">
        <title>Actinoplanes lichenicola sp. nov., and Actinoplanes ovalisporus sp. nov., isolated from lichen in Thailand.</title>
        <authorList>
            <person name="Saeng-In P."/>
            <person name="Kanchanasin P."/>
            <person name="Yuki M."/>
            <person name="Kudo T."/>
            <person name="Ohkuma M."/>
            <person name="Phongsopitanun W."/>
            <person name="Tanasupawat S."/>
        </authorList>
    </citation>
    <scope>NUCLEOTIDE SEQUENCE [LARGE SCALE GENOMIC DNA]</scope>
    <source>
        <strain evidence="2 3">NBRC 110975</strain>
    </source>
</reference>
<gene>
    <name evidence="2" type="ORF">KOI35_20385</name>
</gene>
<feature type="signal peptide" evidence="1">
    <location>
        <begin position="1"/>
        <end position="19"/>
    </location>
</feature>
<keyword evidence="1" id="KW-0732">Signal</keyword>
<accession>A0ABS5YR86</accession>
<dbReference type="Pfam" id="PF19671">
    <property type="entry name" value="DUF6174"/>
    <property type="match status" value="1"/>
</dbReference>
<dbReference type="RefSeq" id="WP_215789090.1">
    <property type="nucleotide sequence ID" value="NZ_JAHKKG010000006.1"/>
</dbReference>
<dbReference type="EMBL" id="JAHKKG010000006">
    <property type="protein sequence ID" value="MBU2665873.1"/>
    <property type="molecule type" value="Genomic_DNA"/>
</dbReference>
<evidence type="ECO:0000313" key="2">
    <source>
        <dbReference type="EMBL" id="MBU2665873.1"/>
    </source>
</evidence>
<evidence type="ECO:0008006" key="4">
    <source>
        <dbReference type="Google" id="ProtNLM"/>
    </source>
</evidence>
<keyword evidence="3" id="KW-1185">Reference proteome</keyword>
<organism evidence="2 3">
    <name type="scientific">Paractinoplanes bogorensis</name>
    <dbReference type="NCBI Taxonomy" id="1610840"/>
    <lineage>
        <taxon>Bacteria</taxon>
        <taxon>Bacillati</taxon>
        <taxon>Actinomycetota</taxon>
        <taxon>Actinomycetes</taxon>
        <taxon>Micromonosporales</taxon>
        <taxon>Micromonosporaceae</taxon>
        <taxon>Paractinoplanes</taxon>
    </lineage>
</organism>